<proteinExistence type="predicted"/>
<dbReference type="Proteomes" id="UP001259420">
    <property type="component" value="Unassembled WGS sequence"/>
</dbReference>
<organism evidence="1 2">
    <name type="scientific">Pseudomonas synxantha</name>
    <dbReference type="NCBI Taxonomy" id="47883"/>
    <lineage>
        <taxon>Bacteria</taxon>
        <taxon>Pseudomonadati</taxon>
        <taxon>Pseudomonadota</taxon>
        <taxon>Gammaproteobacteria</taxon>
        <taxon>Pseudomonadales</taxon>
        <taxon>Pseudomonadaceae</taxon>
        <taxon>Pseudomonas</taxon>
    </lineage>
</organism>
<comment type="caution">
    <text evidence="1">The sequence shown here is derived from an EMBL/GenBank/DDBJ whole genome shotgun (WGS) entry which is preliminary data.</text>
</comment>
<accession>A0ACC6JN14</accession>
<evidence type="ECO:0000313" key="2">
    <source>
        <dbReference type="Proteomes" id="UP001259420"/>
    </source>
</evidence>
<evidence type="ECO:0000313" key="1">
    <source>
        <dbReference type="EMBL" id="MDR6607928.1"/>
    </source>
</evidence>
<gene>
    <name evidence="1" type="ORF">J2X87_002999</name>
</gene>
<protein>
    <submittedName>
        <fullName evidence="1">Uncharacterized protein</fullName>
    </submittedName>
</protein>
<name>A0ACC6JN14_9PSED</name>
<reference evidence="1" key="1">
    <citation type="submission" date="2023-07" db="EMBL/GenBank/DDBJ databases">
        <title>Sorghum-associated microbial communities from plants grown in Nebraska, USA.</title>
        <authorList>
            <person name="Schachtman D."/>
        </authorList>
    </citation>
    <scope>NUCLEOTIDE SEQUENCE</scope>
    <source>
        <strain evidence="1">BE46</strain>
    </source>
</reference>
<dbReference type="EMBL" id="JAVDSD010000005">
    <property type="protein sequence ID" value="MDR6607928.1"/>
    <property type="molecule type" value="Genomic_DNA"/>
</dbReference>
<keyword evidence="2" id="KW-1185">Reference proteome</keyword>
<sequence>MSKTASMRFVWRVPFALCVVSMAALLGACAHPSPPDPGGAKSWVVENVANKTTQELYADLIAPGVFERSGSKVIDGYTVESGNLRMPDKSDGTLVTVRSADGSLTAFIEKTGTRGVLRVNDKGVSTFTPEPYFDPALDDSLPDPREKVATAPVDSVTEEPKVVDVLLGYSRTAAEQVGGDVNAHALAQIETVNLALRNSLVSNVSLKLVGTQVIENNYPVAGGTLSQLGTIFASGISAFEPDLVYGFFSGHPDDTATGWAYTGGRNGIGRSHSFAAFRHEIGHNAGSSHCNDNNTNNYRFGYNNGKTATIMCGNSAPYYSTPALTDEHGLPRGNAVTADTARVWRESAQRLSSYAPTFDGERMALVSLGRRHTNYLNLPVDGASEAGFVTLSSAQGPTQLISHPAGGSTRLTVKAKDKNGVERDVYLSGMRVKGDCRRTPINAYDVCQYPPESLNLQLEFNPDDNRSLPSGIHNGVLKLQARNRNGTWVKPISVLISVSK</sequence>